<feature type="domain" description="FAD-binding" evidence="5">
    <location>
        <begin position="268"/>
        <end position="373"/>
    </location>
</feature>
<dbReference type="KEGG" id="gtr:GLOTRDRAFT_62491"/>
<dbReference type="InterPro" id="IPR002938">
    <property type="entry name" value="FAD-bd"/>
</dbReference>
<dbReference type="EMBL" id="KB469304">
    <property type="protein sequence ID" value="EPQ54026.1"/>
    <property type="molecule type" value="Genomic_DNA"/>
</dbReference>
<name>S7Q1Z0_GLOTA</name>
<evidence type="ECO:0000256" key="2">
    <source>
        <dbReference type="ARBA" id="ARBA00022827"/>
    </source>
</evidence>
<evidence type="ECO:0000313" key="7">
    <source>
        <dbReference type="Proteomes" id="UP000030669"/>
    </source>
</evidence>
<dbReference type="eggNOG" id="ENOG502RQ3S">
    <property type="taxonomic scope" value="Eukaryota"/>
</dbReference>
<evidence type="ECO:0000256" key="1">
    <source>
        <dbReference type="ARBA" id="ARBA00022630"/>
    </source>
</evidence>
<sequence>MTGLLLAQALKKLGIPYRVFERDSSRCWRSQGWGLTVHSFSAPKIRYLLPDVVSAQIPSVLVDPVNAADMTDLMILDMSTGEPLTAMRVPGRMRLNRKKTRDLFLEGGGGVDVQWNKTVVSYGATEHGVKAVFADGSEYEGGMLVGVDGARSVVRSVLCSDKAALNILPITFLGIQLDITREEISPLLKIDPITFLGLSQAADACLFYAVMSSPEVNGTASLAPSEHRWHVQLSVSWQKRAGDISVPDSNEGRVQLLHQKLAHVWPPLKDAVLNHTTHENIQVDVLSIGDWVPLQEGWDNLDGRVTLAGDAAHTMTMFRGEGFNNAVLDAYNLVQAITQVYSEPVSSPNFAEQRKKLIDEYEQELRARGARVVLASREQCMRVHNWEEYIEWTRKSTWGIPHEQPSP</sequence>
<dbReference type="GeneID" id="19307484"/>
<dbReference type="InterPro" id="IPR036188">
    <property type="entry name" value="FAD/NAD-bd_sf"/>
</dbReference>
<dbReference type="Gene3D" id="3.50.50.60">
    <property type="entry name" value="FAD/NAD(P)-binding domain"/>
    <property type="match status" value="1"/>
</dbReference>
<organism evidence="6 7">
    <name type="scientific">Gloeophyllum trabeum (strain ATCC 11539 / FP-39264 / Madison 617)</name>
    <name type="common">Brown rot fungus</name>
    <dbReference type="NCBI Taxonomy" id="670483"/>
    <lineage>
        <taxon>Eukaryota</taxon>
        <taxon>Fungi</taxon>
        <taxon>Dikarya</taxon>
        <taxon>Basidiomycota</taxon>
        <taxon>Agaricomycotina</taxon>
        <taxon>Agaricomycetes</taxon>
        <taxon>Gloeophyllales</taxon>
        <taxon>Gloeophyllaceae</taxon>
        <taxon>Gloeophyllum</taxon>
    </lineage>
</organism>
<evidence type="ECO:0000256" key="3">
    <source>
        <dbReference type="ARBA" id="ARBA00023002"/>
    </source>
</evidence>
<accession>S7Q1Z0</accession>
<dbReference type="GO" id="GO:0071949">
    <property type="term" value="F:FAD binding"/>
    <property type="evidence" value="ECO:0007669"/>
    <property type="project" value="InterPro"/>
</dbReference>
<reference evidence="6 7" key="1">
    <citation type="journal article" date="2012" name="Science">
        <title>The Paleozoic origin of enzymatic lignin decomposition reconstructed from 31 fungal genomes.</title>
        <authorList>
            <person name="Floudas D."/>
            <person name="Binder M."/>
            <person name="Riley R."/>
            <person name="Barry K."/>
            <person name="Blanchette R.A."/>
            <person name="Henrissat B."/>
            <person name="Martinez A.T."/>
            <person name="Otillar R."/>
            <person name="Spatafora J.W."/>
            <person name="Yadav J.S."/>
            <person name="Aerts A."/>
            <person name="Benoit I."/>
            <person name="Boyd A."/>
            <person name="Carlson A."/>
            <person name="Copeland A."/>
            <person name="Coutinho P.M."/>
            <person name="de Vries R.P."/>
            <person name="Ferreira P."/>
            <person name="Findley K."/>
            <person name="Foster B."/>
            <person name="Gaskell J."/>
            <person name="Glotzer D."/>
            <person name="Gorecki P."/>
            <person name="Heitman J."/>
            <person name="Hesse C."/>
            <person name="Hori C."/>
            <person name="Igarashi K."/>
            <person name="Jurgens J.A."/>
            <person name="Kallen N."/>
            <person name="Kersten P."/>
            <person name="Kohler A."/>
            <person name="Kuees U."/>
            <person name="Kumar T.K.A."/>
            <person name="Kuo A."/>
            <person name="LaButti K."/>
            <person name="Larrondo L.F."/>
            <person name="Lindquist E."/>
            <person name="Ling A."/>
            <person name="Lombard V."/>
            <person name="Lucas S."/>
            <person name="Lundell T."/>
            <person name="Martin R."/>
            <person name="McLaughlin D.J."/>
            <person name="Morgenstern I."/>
            <person name="Morin E."/>
            <person name="Murat C."/>
            <person name="Nagy L.G."/>
            <person name="Nolan M."/>
            <person name="Ohm R.A."/>
            <person name="Patyshakuliyeva A."/>
            <person name="Rokas A."/>
            <person name="Ruiz-Duenas F.J."/>
            <person name="Sabat G."/>
            <person name="Salamov A."/>
            <person name="Samejima M."/>
            <person name="Schmutz J."/>
            <person name="Slot J.C."/>
            <person name="St John F."/>
            <person name="Stenlid J."/>
            <person name="Sun H."/>
            <person name="Sun S."/>
            <person name="Syed K."/>
            <person name="Tsang A."/>
            <person name="Wiebenga A."/>
            <person name="Young D."/>
            <person name="Pisabarro A."/>
            <person name="Eastwood D.C."/>
            <person name="Martin F."/>
            <person name="Cullen D."/>
            <person name="Grigoriev I.V."/>
            <person name="Hibbett D.S."/>
        </authorList>
    </citation>
    <scope>NUCLEOTIDE SEQUENCE [LARGE SCALE GENOMIC DNA]</scope>
    <source>
        <strain evidence="6 7">ATCC 11539</strain>
    </source>
</reference>
<dbReference type="HOGENOM" id="CLU_009665_3_2_1"/>
<dbReference type="Pfam" id="PF01494">
    <property type="entry name" value="FAD_binding_3"/>
    <property type="match status" value="1"/>
</dbReference>
<dbReference type="PANTHER" id="PTHR47178:SF1">
    <property type="entry name" value="FAD-BINDING DOMAIN-CONTAINING PROTEIN-RELATED"/>
    <property type="match status" value="1"/>
</dbReference>
<dbReference type="RefSeq" id="XP_007867376.1">
    <property type="nucleotide sequence ID" value="XM_007869185.1"/>
</dbReference>
<keyword evidence="7" id="KW-1185">Reference proteome</keyword>
<proteinExistence type="predicted"/>
<keyword evidence="2" id="KW-0274">FAD</keyword>
<keyword evidence="1" id="KW-0285">Flavoprotein</keyword>
<evidence type="ECO:0000256" key="4">
    <source>
        <dbReference type="ARBA" id="ARBA00023033"/>
    </source>
</evidence>
<dbReference type="AlphaFoldDB" id="S7Q1Z0"/>
<keyword evidence="4" id="KW-0503">Monooxygenase</keyword>
<dbReference type="SUPFAM" id="SSF51905">
    <property type="entry name" value="FAD/NAD(P)-binding domain"/>
    <property type="match status" value="1"/>
</dbReference>
<keyword evidence="3" id="KW-0560">Oxidoreductase</keyword>
<dbReference type="GO" id="GO:0004497">
    <property type="term" value="F:monooxygenase activity"/>
    <property type="evidence" value="ECO:0007669"/>
    <property type="project" value="UniProtKB-KW"/>
</dbReference>
<gene>
    <name evidence="6" type="ORF">GLOTRDRAFT_62491</name>
</gene>
<dbReference type="Proteomes" id="UP000030669">
    <property type="component" value="Unassembled WGS sequence"/>
</dbReference>
<evidence type="ECO:0000313" key="6">
    <source>
        <dbReference type="EMBL" id="EPQ54026.1"/>
    </source>
</evidence>
<dbReference type="OrthoDB" id="655030at2759"/>
<evidence type="ECO:0000259" key="5">
    <source>
        <dbReference type="Pfam" id="PF01494"/>
    </source>
</evidence>
<dbReference type="PANTHER" id="PTHR47178">
    <property type="entry name" value="MONOOXYGENASE, FAD-BINDING"/>
    <property type="match status" value="1"/>
</dbReference>
<dbReference type="OMA" id="ERIYMMP"/>
<protein>
    <submittedName>
        <fullName evidence="6">FAD/NAD P-binding domain-containing protein</fullName>
    </submittedName>
</protein>